<accession>A0A3E0HCI0</accession>
<keyword evidence="2" id="KW-1185">Reference proteome</keyword>
<dbReference type="EMBL" id="QUNS01000018">
    <property type="protein sequence ID" value="REH42503.1"/>
    <property type="molecule type" value="Genomic_DNA"/>
</dbReference>
<dbReference type="AlphaFoldDB" id="A0A3E0HCI0"/>
<dbReference type="Proteomes" id="UP000256884">
    <property type="component" value="Unassembled WGS sequence"/>
</dbReference>
<evidence type="ECO:0000313" key="1">
    <source>
        <dbReference type="EMBL" id="REH42503.1"/>
    </source>
</evidence>
<organism evidence="1 2">
    <name type="scientific">Tenacibaculum gallaicum</name>
    <dbReference type="NCBI Taxonomy" id="561505"/>
    <lineage>
        <taxon>Bacteria</taxon>
        <taxon>Pseudomonadati</taxon>
        <taxon>Bacteroidota</taxon>
        <taxon>Flavobacteriia</taxon>
        <taxon>Flavobacteriales</taxon>
        <taxon>Flavobacteriaceae</taxon>
        <taxon>Tenacibaculum</taxon>
    </lineage>
</organism>
<gene>
    <name evidence="1" type="ORF">C7448_1183</name>
</gene>
<evidence type="ECO:0000313" key="2">
    <source>
        <dbReference type="Proteomes" id="UP000256884"/>
    </source>
</evidence>
<proteinExistence type="predicted"/>
<feature type="non-terminal residue" evidence="1">
    <location>
        <position position="1"/>
    </location>
</feature>
<name>A0A3E0HCI0_9FLAO</name>
<reference evidence="1 2" key="1">
    <citation type="submission" date="2018-08" db="EMBL/GenBank/DDBJ databases">
        <title>Genomic Encyclopedia of Type Strains, Phase IV (KMG-IV): sequencing the most valuable type-strain genomes for metagenomic binning, comparative biology and taxonomic classification.</title>
        <authorList>
            <person name="Goeker M."/>
        </authorList>
    </citation>
    <scope>NUCLEOTIDE SEQUENCE [LARGE SCALE GENOMIC DNA]</scope>
    <source>
        <strain evidence="1 2">DSM 18841</strain>
    </source>
</reference>
<sequence length="26" mass="3126">SRPEISLHNLDLFYEKQCIQEEAYTV</sequence>
<protein>
    <submittedName>
        <fullName evidence="1">Uncharacterized protein</fullName>
    </submittedName>
</protein>
<comment type="caution">
    <text evidence="1">The sequence shown here is derived from an EMBL/GenBank/DDBJ whole genome shotgun (WGS) entry which is preliminary data.</text>
</comment>